<name>A0A9N9D7R8_FUNMO</name>
<organism evidence="1 2">
    <name type="scientific">Funneliformis mosseae</name>
    <name type="common">Endomycorrhizal fungus</name>
    <name type="synonym">Glomus mosseae</name>
    <dbReference type="NCBI Taxonomy" id="27381"/>
    <lineage>
        <taxon>Eukaryota</taxon>
        <taxon>Fungi</taxon>
        <taxon>Fungi incertae sedis</taxon>
        <taxon>Mucoromycota</taxon>
        <taxon>Glomeromycotina</taxon>
        <taxon>Glomeromycetes</taxon>
        <taxon>Glomerales</taxon>
        <taxon>Glomeraceae</taxon>
        <taxon>Funneliformis</taxon>
    </lineage>
</organism>
<gene>
    <name evidence="1" type="ORF">FMOSSE_LOCUS10254</name>
</gene>
<evidence type="ECO:0000313" key="1">
    <source>
        <dbReference type="EMBL" id="CAG8626345.1"/>
    </source>
</evidence>
<dbReference type="Proteomes" id="UP000789375">
    <property type="component" value="Unassembled WGS sequence"/>
</dbReference>
<keyword evidence="2" id="KW-1185">Reference proteome</keyword>
<protein>
    <submittedName>
        <fullName evidence="1">6319_t:CDS:1</fullName>
    </submittedName>
</protein>
<dbReference type="AlphaFoldDB" id="A0A9N9D7R8"/>
<accession>A0A9N9D7R8</accession>
<sequence length="84" mass="9252">MSSVFGGWFGVFSVGFGILLLQAENILPPSYANFRDPQFFPTSTIILGCNNSDPSGGIIFGTTATQRNTHYHYQRVCFQAARSQ</sequence>
<proteinExistence type="predicted"/>
<reference evidence="1" key="1">
    <citation type="submission" date="2021-06" db="EMBL/GenBank/DDBJ databases">
        <authorList>
            <person name="Kallberg Y."/>
            <person name="Tangrot J."/>
            <person name="Rosling A."/>
        </authorList>
    </citation>
    <scope>NUCLEOTIDE SEQUENCE</scope>
    <source>
        <strain evidence="1">87-6 pot B 2015</strain>
    </source>
</reference>
<comment type="caution">
    <text evidence="1">The sequence shown here is derived from an EMBL/GenBank/DDBJ whole genome shotgun (WGS) entry which is preliminary data.</text>
</comment>
<evidence type="ECO:0000313" key="2">
    <source>
        <dbReference type="Proteomes" id="UP000789375"/>
    </source>
</evidence>
<dbReference type="EMBL" id="CAJVPP010003314">
    <property type="protein sequence ID" value="CAG8626345.1"/>
    <property type="molecule type" value="Genomic_DNA"/>
</dbReference>